<dbReference type="EMBL" id="ML211749">
    <property type="protein sequence ID" value="TFK80555.1"/>
    <property type="molecule type" value="Genomic_DNA"/>
</dbReference>
<evidence type="ECO:0000313" key="3">
    <source>
        <dbReference type="Proteomes" id="UP000308197"/>
    </source>
</evidence>
<organism evidence="2 3">
    <name type="scientific">Polyporus arcularius HHB13444</name>
    <dbReference type="NCBI Taxonomy" id="1314778"/>
    <lineage>
        <taxon>Eukaryota</taxon>
        <taxon>Fungi</taxon>
        <taxon>Dikarya</taxon>
        <taxon>Basidiomycota</taxon>
        <taxon>Agaricomycotina</taxon>
        <taxon>Agaricomycetes</taxon>
        <taxon>Polyporales</taxon>
        <taxon>Polyporaceae</taxon>
        <taxon>Polyporus</taxon>
    </lineage>
</organism>
<evidence type="ECO:0000256" key="1">
    <source>
        <dbReference type="SAM" id="MobiDB-lite"/>
    </source>
</evidence>
<dbReference type="Proteomes" id="UP000308197">
    <property type="component" value="Unassembled WGS sequence"/>
</dbReference>
<sequence length="199" mass="21749">MHRRPVPSLPSLRVACPVAMTIHVRMKDTHSEPPLADHQRGFADWGWGLGKGGHSRSAAPKRMARTSLCARYVGRRRMAARRIMAARRAVILCAIRVVAAHKRGEGGQHGPDELLKLVSPLGVMLLGYGGEAEGRARRNSPRGANHDASHGSPSSVLPPFALHDRGDGQRTSHRKCLLSTSIRSILIRSQCNSIKRCVQ</sequence>
<proteinExistence type="predicted"/>
<keyword evidence="3" id="KW-1185">Reference proteome</keyword>
<protein>
    <submittedName>
        <fullName evidence="2">Uncharacterized protein</fullName>
    </submittedName>
</protein>
<name>A0A5C3NT99_9APHY</name>
<feature type="region of interest" description="Disordered" evidence="1">
    <location>
        <begin position="132"/>
        <end position="171"/>
    </location>
</feature>
<dbReference type="AlphaFoldDB" id="A0A5C3NT99"/>
<evidence type="ECO:0000313" key="2">
    <source>
        <dbReference type="EMBL" id="TFK80555.1"/>
    </source>
</evidence>
<gene>
    <name evidence="2" type="ORF">K466DRAFT_373682</name>
</gene>
<accession>A0A5C3NT99</accession>
<reference evidence="2 3" key="1">
    <citation type="journal article" date="2019" name="Nat. Ecol. Evol.">
        <title>Megaphylogeny resolves global patterns of mushroom evolution.</title>
        <authorList>
            <person name="Varga T."/>
            <person name="Krizsan K."/>
            <person name="Foldi C."/>
            <person name="Dima B."/>
            <person name="Sanchez-Garcia M."/>
            <person name="Sanchez-Ramirez S."/>
            <person name="Szollosi G.J."/>
            <person name="Szarkandi J.G."/>
            <person name="Papp V."/>
            <person name="Albert L."/>
            <person name="Andreopoulos W."/>
            <person name="Angelini C."/>
            <person name="Antonin V."/>
            <person name="Barry K.W."/>
            <person name="Bougher N.L."/>
            <person name="Buchanan P."/>
            <person name="Buyck B."/>
            <person name="Bense V."/>
            <person name="Catcheside P."/>
            <person name="Chovatia M."/>
            <person name="Cooper J."/>
            <person name="Damon W."/>
            <person name="Desjardin D."/>
            <person name="Finy P."/>
            <person name="Geml J."/>
            <person name="Haridas S."/>
            <person name="Hughes K."/>
            <person name="Justo A."/>
            <person name="Karasinski D."/>
            <person name="Kautmanova I."/>
            <person name="Kiss B."/>
            <person name="Kocsube S."/>
            <person name="Kotiranta H."/>
            <person name="LaButti K.M."/>
            <person name="Lechner B.E."/>
            <person name="Liimatainen K."/>
            <person name="Lipzen A."/>
            <person name="Lukacs Z."/>
            <person name="Mihaltcheva S."/>
            <person name="Morgado L.N."/>
            <person name="Niskanen T."/>
            <person name="Noordeloos M.E."/>
            <person name="Ohm R.A."/>
            <person name="Ortiz-Santana B."/>
            <person name="Ovrebo C."/>
            <person name="Racz N."/>
            <person name="Riley R."/>
            <person name="Savchenko A."/>
            <person name="Shiryaev A."/>
            <person name="Soop K."/>
            <person name="Spirin V."/>
            <person name="Szebenyi C."/>
            <person name="Tomsovsky M."/>
            <person name="Tulloss R.E."/>
            <person name="Uehling J."/>
            <person name="Grigoriev I.V."/>
            <person name="Vagvolgyi C."/>
            <person name="Papp T."/>
            <person name="Martin F.M."/>
            <person name="Miettinen O."/>
            <person name="Hibbett D.S."/>
            <person name="Nagy L.G."/>
        </authorList>
    </citation>
    <scope>NUCLEOTIDE SEQUENCE [LARGE SCALE GENOMIC DNA]</scope>
    <source>
        <strain evidence="2 3">HHB13444</strain>
    </source>
</reference>
<dbReference type="InParanoid" id="A0A5C3NT99"/>